<reference evidence="11 12" key="1">
    <citation type="submission" date="2019-03" db="EMBL/GenBank/DDBJ databases">
        <title>Genomic Encyclopedia of Type Strains, Phase III (KMG-III): the genomes of soil and plant-associated and newly described type strains.</title>
        <authorList>
            <person name="Whitman W."/>
        </authorList>
    </citation>
    <scope>NUCLEOTIDE SEQUENCE [LARGE SCALE GENOMIC DNA]</scope>
    <source>
        <strain evidence="11 12">VKM Ac-2570</strain>
    </source>
</reference>
<evidence type="ECO:0000256" key="7">
    <source>
        <dbReference type="ARBA" id="ARBA00022840"/>
    </source>
</evidence>
<evidence type="ECO:0000256" key="9">
    <source>
        <dbReference type="SAM" id="Phobius"/>
    </source>
</evidence>
<evidence type="ECO:0000256" key="8">
    <source>
        <dbReference type="ARBA" id="ARBA00023012"/>
    </source>
</evidence>
<keyword evidence="9" id="KW-0472">Membrane</keyword>
<dbReference type="GO" id="GO:0000155">
    <property type="term" value="F:phosphorelay sensor kinase activity"/>
    <property type="evidence" value="ECO:0007669"/>
    <property type="project" value="InterPro"/>
</dbReference>
<dbReference type="OrthoDB" id="144293at2"/>
<sequence length="439" mass="47476">MGRLRRADSKPISTVGLLVRFTAAGLIVLLSLAALIAFVARQAGVEQATESARQVTYVTARGVVEPRLDAAVIAGQPAALTAFDQAMRKYVLQGSLVRVKLWNADGRIVYSDEPRLIGQQFPLGPEEQEALQRQGSSASEVSDLSRPENKFEIPYKKLLEVYVGVRGINGEPMLFEAYFQYQAVTEAGQAAWQRFAPPSLGALLVLELVQIPFAWSLARRVQRQQRDRERLLQHAVDASDAERRRIAGELHDGVVQELTGLNYALDAMRLGHPTDGQRAELIADSASRLRASIGSLRSLLVDIYPPNLAEEGLTSALAELAAGLERTGVEVRLETDGAEDLPPAVAALLFRTAQEVVRNVAAHSEARSVLIKASRVDGRGVLIVDDDGRGFDESRLGERSSDGHLGLRSIGDLLAESGGTLTVRAAPGQGTRVEAEVPV</sequence>
<feature type="transmembrane region" description="Helical" evidence="9">
    <location>
        <begin position="21"/>
        <end position="40"/>
    </location>
</feature>
<dbReference type="InterPro" id="IPR005467">
    <property type="entry name" value="His_kinase_dom"/>
</dbReference>
<dbReference type="RefSeq" id="WP_134116511.1">
    <property type="nucleotide sequence ID" value="NZ_SODF01000001.1"/>
</dbReference>
<dbReference type="Proteomes" id="UP000295447">
    <property type="component" value="Unassembled WGS sequence"/>
</dbReference>
<accession>A0A4R7ZXQ4</accession>
<evidence type="ECO:0000313" key="11">
    <source>
        <dbReference type="EMBL" id="TDW22565.1"/>
    </source>
</evidence>
<dbReference type="PANTHER" id="PTHR24421">
    <property type="entry name" value="NITRATE/NITRITE SENSOR PROTEIN NARX-RELATED"/>
    <property type="match status" value="1"/>
</dbReference>
<dbReference type="InterPro" id="IPR011712">
    <property type="entry name" value="Sig_transdc_His_kin_sub3_dim/P"/>
</dbReference>
<dbReference type="Pfam" id="PF02518">
    <property type="entry name" value="HATPase_c"/>
    <property type="match status" value="1"/>
</dbReference>
<organism evidence="11 12">
    <name type="scientific">Kribbella kalugense</name>
    <dbReference type="NCBI Taxonomy" id="2512221"/>
    <lineage>
        <taxon>Bacteria</taxon>
        <taxon>Bacillati</taxon>
        <taxon>Actinomycetota</taxon>
        <taxon>Actinomycetes</taxon>
        <taxon>Propionibacteriales</taxon>
        <taxon>Kribbellaceae</taxon>
        <taxon>Kribbella</taxon>
    </lineage>
</organism>
<keyword evidence="8" id="KW-0902">Two-component regulatory system</keyword>
<dbReference type="Pfam" id="PF07730">
    <property type="entry name" value="HisKA_3"/>
    <property type="match status" value="1"/>
</dbReference>
<keyword evidence="12" id="KW-1185">Reference proteome</keyword>
<evidence type="ECO:0000259" key="10">
    <source>
        <dbReference type="PROSITE" id="PS50109"/>
    </source>
</evidence>
<dbReference type="InterPro" id="IPR003594">
    <property type="entry name" value="HATPase_dom"/>
</dbReference>
<comment type="caution">
    <text evidence="11">The sequence shown here is derived from an EMBL/GenBank/DDBJ whole genome shotgun (WGS) entry which is preliminary data.</text>
</comment>
<dbReference type="GO" id="GO:0016020">
    <property type="term" value="C:membrane"/>
    <property type="evidence" value="ECO:0007669"/>
    <property type="project" value="InterPro"/>
</dbReference>
<dbReference type="EMBL" id="SODF01000001">
    <property type="protein sequence ID" value="TDW22565.1"/>
    <property type="molecule type" value="Genomic_DNA"/>
</dbReference>
<evidence type="ECO:0000313" key="12">
    <source>
        <dbReference type="Proteomes" id="UP000295447"/>
    </source>
</evidence>
<keyword evidence="6 11" id="KW-0418">Kinase</keyword>
<dbReference type="InterPro" id="IPR050482">
    <property type="entry name" value="Sensor_HK_TwoCompSys"/>
</dbReference>
<keyword evidence="5" id="KW-0547">Nucleotide-binding</keyword>
<evidence type="ECO:0000256" key="3">
    <source>
        <dbReference type="ARBA" id="ARBA00022553"/>
    </source>
</evidence>
<protein>
    <recommendedName>
        <fullName evidence="2">histidine kinase</fullName>
        <ecNumber evidence="2">2.7.13.3</ecNumber>
    </recommendedName>
</protein>
<dbReference type="EC" id="2.7.13.3" evidence="2"/>
<gene>
    <name evidence="11" type="ORF">EV650_1402</name>
</gene>
<keyword evidence="3" id="KW-0597">Phosphoprotein</keyword>
<dbReference type="Gene3D" id="1.20.5.1930">
    <property type="match status" value="1"/>
</dbReference>
<dbReference type="SUPFAM" id="SSF55874">
    <property type="entry name" value="ATPase domain of HSP90 chaperone/DNA topoisomerase II/histidine kinase"/>
    <property type="match status" value="1"/>
</dbReference>
<keyword evidence="7" id="KW-0067">ATP-binding</keyword>
<dbReference type="Gene3D" id="3.30.565.10">
    <property type="entry name" value="Histidine kinase-like ATPase, C-terminal domain"/>
    <property type="match status" value="1"/>
</dbReference>
<dbReference type="AlphaFoldDB" id="A0A4R7ZXQ4"/>
<dbReference type="InterPro" id="IPR036890">
    <property type="entry name" value="HATPase_C_sf"/>
</dbReference>
<keyword evidence="4" id="KW-0808">Transferase</keyword>
<dbReference type="GO" id="GO:0046983">
    <property type="term" value="F:protein dimerization activity"/>
    <property type="evidence" value="ECO:0007669"/>
    <property type="project" value="InterPro"/>
</dbReference>
<dbReference type="PANTHER" id="PTHR24421:SF10">
    <property type="entry name" value="NITRATE_NITRITE SENSOR PROTEIN NARQ"/>
    <property type="match status" value="1"/>
</dbReference>
<comment type="catalytic activity">
    <reaction evidence="1">
        <text>ATP + protein L-histidine = ADP + protein N-phospho-L-histidine.</text>
        <dbReference type="EC" id="2.7.13.3"/>
    </reaction>
</comment>
<evidence type="ECO:0000256" key="1">
    <source>
        <dbReference type="ARBA" id="ARBA00000085"/>
    </source>
</evidence>
<dbReference type="PROSITE" id="PS50109">
    <property type="entry name" value="HIS_KIN"/>
    <property type="match status" value="1"/>
</dbReference>
<keyword evidence="9" id="KW-1133">Transmembrane helix</keyword>
<keyword evidence="9" id="KW-0812">Transmembrane</keyword>
<evidence type="ECO:0000256" key="5">
    <source>
        <dbReference type="ARBA" id="ARBA00022741"/>
    </source>
</evidence>
<evidence type="ECO:0000256" key="4">
    <source>
        <dbReference type="ARBA" id="ARBA00022679"/>
    </source>
</evidence>
<evidence type="ECO:0000256" key="2">
    <source>
        <dbReference type="ARBA" id="ARBA00012438"/>
    </source>
</evidence>
<evidence type="ECO:0000256" key="6">
    <source>
        <dbReference type="ARBA" id="ARBA00022777"/>
    </source>
</evidence>
<dbReference type="GO" id="GO:0005524">
    <property type="term" value="F:ATP binding"/>
    <property type="evidence" value="ECO:0007669"/>
    <property type="project" value="UniProtKB-KW"/>
</dbReference>
<dbReference type="CDD" id="cd16917">
    <property type="entry name" value="HATPase_UhpB-NarQ-NarX-like"/>
    <property type="match status" value="1"/>
</dbReference>
<proteinExistence type="predicted"/>
<name>A0A4R7ZXQ4_9ACTN</name>
<feature type="domain" description="Histidine kinase" evidence="10">
    <location>
        <begin position="249"/>
        <end position="439"/>
    </location>
</feature>